<evidence type="ECO:0000313" key="3">
    <source>
        <dbReference type="Proteomes" id="UP000326903"/>
    </source>
</evidence>
<dbReference type="SUPFAM" id="SSF52402">
    <property type="entry name" value="Adenine nucleotide alpha hydrolases-like"/>
    <property type="match status" value="2"/>
</dbReference>
<dbReference type="Proteomes" id="UP000326903">
    <property type="component" value="Unassembled WGS sequence"/>
</dbReference>
<dbReference type="PANTHER" id="PTHR46268:SF6">
    <property type="entry name" value="UNIVERSAL STRESS PROTEIN UP12"/>
    <property type="match status" value="1"/>
</dbReference>
<proteinExistence type="inferred from homology"/>
<dbReference type="RefSeq" id="WP_150412646.1">
    <property type="nucleotide sequence ID" value="NZ_VYQF01000001.1"/>
</dbReference>
<protein>
    <submittedName>
        <fullName evidence="2">Universal stress protein</fullName>
    </submittedName>
</protein>
<dbReference type="EMBL" id="VYQF01000001">
    <property type="protein sequence ID" value="KAA9040586.1"/>
    <property type="molecule type" value="Genomic_DNA"/>
</dbReference>
<gene>
    <name evidence="2" type="ORF">FW778_00655</name>
</gene>
<evidence type="ECO:0000313" key="2">
    <source>
        <dbReference type="EMBL" id="KAA9040586.1"/>
    </source>
</evidence>
<dbReference type="AlphaFoldDB" id="A0A5J5II53"/>
<comment type="caution">
    <text evidence="2">The sequence shown here is derived from an EMBL/GenBank/DDBJ whole genome shotgun (WGS) entry which is preliminary data.</text>
</comment>
<dbReference type="Gene3D" id="3.40.50.12370">
    <property type="match status" value="1"/>
</dbReference>
<evidence type="ECO:0000256" key="1">
    <source>
        <dbReference type="ARBA" id="ARBA00008791"/>
    </source>
</evidence>
<reference evidence="2 3" key="1">
    <citation type="submission" date="2019-09" db="EMBL/GenBank/DDBJ databases">
        <title>Draft genome sequence of Ginsengibacter sp. BR5-29.</title>
        <authorList>
            <person name="Im W.-T."/>
        </authorList>
    </citation>
    <scope>NUCLEOTIDE SEQUENCE [LARGE SCALE GENOMIC DNA]</scope>
    <source>
        <strain evidence="2 3">BR5-29</strain>
    </source>
</reference>
<accession>A0A5J5II53</accession>
<comment type="similarity">
    <text evidence="1">Belongs to the universal stress protein A family.</text>
</comment>
<dbReference type="PANTHER" id="PTHR46268">
    <property type="entry name" value="STRESS RESPONSE PROTEIN NHAX"/>
    <property type="match status" value="1"/>
</dbReference>
<organism evidence="2 3">
    <name type="scientific">Ginsengibacter hankyongi</name>
    <dbReference type="NCBI Taxonomy" id="2607284"/>
    <lineage>
        <taxon>Bacteria</taxon>
        <taxon>Pseudomonadati</taxon>
        <taxon>Bacteroidota</taxon>
        <taxon>Chitinophagia</taxon>
        <taxon>Chitinophagales</taxon>
        <taxon>Chitinophagaceae</taxon>
        <taxon>Ginsengibacter</taxon>
    </lineage>
</organism>
<name>A0A5J5II53_9BACT</name>
<sequence>MKKFLAVFDGYKMSNSTLNYAIQLSKVVNANLVGVFLDEFIYRNYNVVAVMKTNEDYTEKMKEMDAKDQLKRDEAAQHFQKACGKAGISYSIHRDKSIALQELKHESMFADLIIINEYETFTKYKEELPTRFMKDLLSDVQCPVLLVSNKFKPVDKIVLLYDGAPSSLYAIKMFSYLFGNFQDLPVEVFSVNERKANLRLPDNKLMREFIKRHFPKATYNVATGEAEEQILDYLHNHKENELIVLGAYRRSELSRWFKTSMADTLMRKLDTALFVAHNK</sequence>
<keyword evidence="3" id="KW-1185">Reference proteome</keyword>